<dbReference type="AlphaFoldDB" id="A0A1F5I1H0"/>
<feature type="transmembrane region" description="Helical" evidence="2">
    <location>
        <begin position="351"/>
        <end position="370"/>
    </location>
</feature>
<keyword evidence="2" id="KW-0812">Transmembrane</keyword>
<accession>A0A1F5I1H0</accession>
<feature type="compositionally biased region" description="Basic and acidic residues" evidence="1">
    <location>
        <begin position="305"/>
        <end position="317"/>
    </location>
</feature>
<sequence>MALFSPNSIFKKKNPVNENYLSLTITPEKVLALIWAFRQSSIQVLGYAEAKFKDPENLVHQAAVAIDQASEEAKSDVSQVVFGLSRNWFDDGQVSSETSRLLESMSSDLELKAQAFVPLSVSIKNYLKSQEGAAPNVICVGLFENLCEAHLIKNNQVTASTQTRTNQTPEKVVELIKSLDAKEALPSRIVIFGEHDSHIMGKLQDSNLSDLFTQEPRIEYLSERELAESVAFAQGADILGHEVATQVSAQPVNKVPKEVKEPDEFGFVEGEDILKDKTQENVVGQREASLSALPQPKLPHVPPEQTKEKPAEVENKQPKTPGVSILDQILTLAWFEKITGIFKKQDSPRKIAVALIVLIAIFLMSSLILGQTISRAQVTIRVKSQPQEENFSAQVIVGSESNFDSKQVAGETISARTQGSQKGVPTGKKKLGNNSKGQVTVFNWTTSQTTFPAKTTIISPQGIKFNLDSGIQIASRSASQPGQEQVAVTAADFGPEANLASGTDFNFQQYDSLLYSARNDNAFSGGDEKEITVVSTGDMDKLDKSLSSELKEKSIENLKSSNPDKVIGDDAITIDVTKKQFDKKVDEEATLFNLDMNVTASVITYEQSKLNELLSAIANEDAPQELEAKPQNIEVLSLNSKASGGKLNLVGKFRANFIPKLDENDLKSTIAGKGEKQVRDILMQNPQITDVSIDFSPGFLLAPKIPKTEEKVTIKIETTT</sequence>
<evidence type="ECO:0000256" key="2">
    <source>
        <dbReference type="SAM" id="Phobius"/>
    </source>
</evidence>
<protein>
    <recommendedName>
        <fullName evidence="5">Baseplate protein J-like domain-containing protein</fullName>
    </recommendedName>
</protein>
<evidence type="ECO:0000256" key="1">
    <source>
        <dbReference type="SAM" id="MobiDB-lite"/>
    </source>
</evidence>
<keyword evidence="2" id="KW-0472">Membrane</keyword>
<proteinExistence type="predicted"/>
<name>A0A1F5I1H0_9BACT</name>
<evidence type="ECO:0000313" key="3">
    <source>
        <dbReference type="EMBL" id="OGE10247.1"/>
    </source>
</evidence>
<reference evidence="3 4" key="1">
    <citation type="journal article" date="2016" name="Nat. Commun.">
        <title>Thousands of microbial genomes shed light on interconnected biogeochemical processes in an aquifer system.</title>
        <authorList>
            <person name="Anantharaman K."/>
            <person name="Brown C.T."/>
            <person name="Hug L.A."/>
            <person name="Sharon I."/>
            <person name="Castelle C.J."/>
            <person name="Probst A.J."/>
            <person name="Thomas B.C."/>
            <person name="Singh A."/>
            <person name="Wilkins M.J."/>
            <person name="Karaoz U."/>
            <person name="Brodie E.L."/>
            <person name="Williams K.H."/>
            <person name="Hubbard S.S."/>
            <person name="Banfield J.F."/>
        </authorList>
    </citation>
    <scope>NUCLEOTIDE SEQUENCE [LARGE SCALE GENOMIC DNA]</scope>
</reference>
<evidence type="ECO:0008006" key="5">
    <source>
        <dbReference type="Google" id="ProtNLM"/>
    </source>
</evidence>
<feature type="region of interest" description="Disordered" evidence="1">
    <location>
        <begin position="285"/>
        <end position="318"/>
    </location>
</feature>
<comment type="caution">
    <text evidence="3">The sequence shown here is derived from an EMBL/GenBank/DDBJ whole genome shotgun (WGS) entry which is preliminary data.</text>
</comment>
<dbReference type="STRING" id="1797729.A3A60_01855"/>
<organism evidence="3 4">
    <name type="scientific">Candidatus Curtissbacteria bacterium RIFCSPLOWO2_01_FULL_42_26</name>
    <dbReference type="NCBI Taxonomy" id="1797729"/>
    <lineage>
        <taxon>Bacteria</taxon>
        <taxon>Candidatus Curtissiibacteriota</taxon>
    </lineage>
</organism>
<dbReference type="EMBL" id="MFBS01000012">
    <property type="protein sequence ID" value="OGE10247.1"/>
    <property type="molecule type" value="Genomic_DNA"/>
</dbReference>
<keyword evidence="2" id="KW-1133">Transmembrane helix</keyword>
<dbReference type="Proteomes" id="UP000179227">
    <property type="component" value="Unassembled WGS sequence"/>
</dbReference>
<gene>
    <name evidence="3" type="ORF">A3A60_01855</name>
</gene>
<evidence type="ECO:0000313" key="4">
    <source>
        <dbReference type="Proteomes" id="UP000179227"/>
    </source>
</evidence>